<evidence type="ECO:0000256" key="3">
    <source>
        <dbReference type="ARBA" id="ARBA00022801"/>
    </source>
</evidence>
<dbReference type="Gene3D" id="3.20.20.370">
    <property type="entry name" value="Glycoside hydrolase/deacetylase"/>
    <property type="match status" value="1"/>
</dbReference>
<dbReference type="PANTHER" id="PTHR31609">
    <property type="entry name" value="YDJC DEACETYLASE FAMILY MEMBER"/>
    <property type="match status" value="1"/>
</dbReference>
<keyword evidence="4" id="KW-0460">Magnesium</keyword>
<reference evidence="7 8" key="1">
    <citation type="submission" date="2018-05" db="EMBL/GenBank/DDBJ databases">
        <title>Genome Sequence of an Efficient Indole-Degrading Bacterium, Alcaligenes sp.YBY.</title>
        <authorList>
            <person name="Yang B."/>
        </authorList>
    </citation>
    <scope>NUCLEOTIDE SEQUENCE [LARGE SCALE GENOMIC DNA]</scope>
    <source>
        <strain evidence="7 8">YBY</strain>
    </source>
</reference>
<proteinExistence type="predicted"/>
<evidence type="ECO:0000313" key="7">
    <source>
        <dbReference type="EMBL" id="PWE14725.1"/>
    </source>
</evidence>
<keyword evidence="5" id="KW-0119">Carbohydrate metabolism</keyword>
<accession>A0A2U2BL25</accession>
<dbReference type="GO" id="GO:0005975">
    <property type="term" value="P:carbohydrate metabolic process"/>
    <property type="evidence" value="ECO:0007669"/>
    <property type="project" value="InterPro"/>
</dbReference>
<dbReference type="GO" id="GO:0016787">
    <property type="term" value="F:hydrolase activity"/>
    <property type="evidence" value="ECO:0007669"/>
    <property type="project" value="UniProtKB-KW"/>
</dbReference>
<evidence type="ECO:0000256" key="6">
    <source>
        <dbReference type="SAM" id="MobiDB-lite"/>
    </source>
</evidence>
<dbReference type="PANTHER" id="PTHR31609:SF1">
    <property type="entry name" value="CARBOHYDRATE DEACETYLASE"/>
    <property type="match status" value="1"/>
</dbReference>
<dbReference type="EMBL" id="QEXO01000002">
    <property type="protein sequence ID" value="PWE14725.1"/>
    <property type="molecule type" value="Genomic_DNA"/>
</dbReference>
<dbReference type="GO" id="GO:0046872">
    <property type="term" value="F:metal ion binding"/>
    <property type="evidence" value="ECO:0007669"/>
    <property type="project" value="UniProtKB-KW"/>
</dbReference>
<comment type="cofactor">
    <cofactor evidence="1">
        <name>Mg(2+)</name>
        <dbReference type="ChEBI" id="CHEBI:18420"/>
    </cofactor>
</comment>
<evidence type="ECO:0000256" key="5">
    <source>
        <dbReference type="ARBA" id="ARBA00023277"/>
    </source>
</evidence>
<dbReference type="InterPro" id="IPR011330">
    <property type="entry name" value="Glyco_hydro/deAcase_b/a-brl"/>
</dbReference>
<gene>
    <name evidence="7" type="ORF">DF183_08460</name>
</gene>
<evidence type="ECO:0000256" key="4">
    <source>
        <dbReference type="ARBA" id="ARBA00022842"/>
    </source>
</evidence>
<comment type="caution">
    <text evidence="7">The sequence shown here is derived from an EMBL/GenBank/DDBJ whole genome shotgun (WGS) entry which is preliminary data.</text>
</comment>
<evidence type="ECO:0000313" key="8">
    <source>
        <dbReference type="Proteomes" id="UP000245216"/>
    </source>
</evidence>
<dbReference type="SUPFAM" id="SSF88713">
    <property type="entry name" value="Glycoside hydrolase/deacetylase"/>
    <property type="match status" value="1"/>
</dbReference>
<feature type="region of interest" description="Disordered" evidence="6">
    <location>
        <begin position="1"/>
        <end position="23"/>
    </location>
</feature>
<dbReference type="InterPro" id="IPR006879">
    <property type="entry name" value="YdjC-like"/>
</dbReference>
<protein>
    <recommendedName>
        <fullName evidence="9">ChbG/HpnK family deacetylase</fullName>
    </recommendedName>
</protein>
<dbReference type="CDD" id="cd10807">
    <property type="entry name" value="YdjC_like_3"/>
    <property type="match status" value="1"/>
</dbReference>
<sequence>MHQGDYNAPVCEGGQGADQNEQNDLTRHKAERAVAKDRQISICADDFGMAPAVDEAILKLAQARRLTGTSCLVDGDSFVQNAPALRQSTLQKGLHLNFTEFASQKGVYAMPLKQVIIRSLLHRLDSQKVKDSVARQLDRFEEVMGQGPDYIDGHQHVHQLPMIREALLAEMERRYAASMPWLRYTGAQRLATGFAFKDRFKAQIIAGLGSRDLLRLARAKGVTMNTSFTGVYDFQGGKERYSALVKAWLAVMQHGDSMMCHPSLSSVQDDPVGVQRLAEYEVLAGSDMQQWLEQYSLRIA</sequence>
<name>A0A2U2BL25_ALCFA</name>
<dbReference type="AlphaFoldDB" id="A0A2U2BL25"/>
<evidence type="ECO:0000256" key="1">
    <source>
        <dbReference type="ARBA" id="ARBA00001946"/>
    </source>
</evidence>
<organism evidence="7 8">
    <name type="scientific">Alcaligenes faecalis</name>
    <dbReference type="NCBI Taxonomy" id="511"/>
    <lineage>
        <taxon>Bacteria</taxon>
        <taxon>Pseudomonadati</taxon>
        <taxon>Pseudomonadota</taxon>
        <taxon>Betaproteobacteria</taxon>
        <taxon>Burkholderiales</taxon>
        <taxon>Alcaligenaceae</taxon>
        <taxon>Alcaligenes</taxon>
    </lineage>
</organism>
<dbReference type="Pfam" id="PF04794">
    <property type="entry name" value="YdjC"/>
    <property type="match status" value="1"/>
</dbReference>
<dbReference type="Proteomes" id="UP000245216">
    <property type="component" value="Unassembled WGS sequence"/>
</dbReference>
<reference evidence="7 8" key="2">
    <citation type="submission" date="2018-05" db="EMBL/GenBank/DDBJ databases">
        <authorList>
            <person name="Lanie J.A."/>
            <person name="Ng W.-L."/>
            <person name="Kazmierczak K.M."/>
            <person name="Andrzejewski T.M."/>
            <person name="Davidsen T.M."/>
            <person name="Wayne K.J."/>
            <person name="Tettelin H."/>
            <person name="Glass J.I."/>
            <person name="Rusch D."/>
            <person name="Podicherti R."/>
            <person name="Tsui H.-C.T."/>
            <person name="Winkler M.E."/>
        </authorList>
    </citation>
    <scope>NUCLEOTIDE SEQUENCE [LARGE SCALE GENOMIC DNA]</scope>
    <source>
        <strain evidence="7 8">YBY</strain>
    </source>
</reference>
<dbReference type="STRING" id="511.UZ73_07355"/>
<evidence type="ECO:0008006" key="9">
    <source>
        <dbReference type="Google" id="ProtNLM"/>
    </source>
</evidence>
<evidence type="ECO:0000256" key="2">
    <source>
        <dbReference type="ARBA" id="ARBA00022723"/>
    </source>
</evidence>
<keyword evidence="2" id="KW-0479">Metal-binding</keyword>
<dbReference type="GO" id="GO:0019213">
    <property type="term" value="F:deacetylase activity"/>
    <property type="evidence" value="ECO:0007669"/>
    <property type="project" value="TreeGrafter"/>
</dbReference>
<keyword evidence="3" id="KW-0378">Hydrolase</keyword>